<dbReference type="EMBL" id="JBHTBR010000005">
    <property type="protein sequence ID" value="MFC7291909.1"/>
    <property type="molecule type" value="Genomic_DNA"/>
</dbReference>
<dbReference type="Proteomes" id="UP001596492">
    <property type="component" value="Unassembled WGS sequence"/>
</dbReference>
<gene>
    <name evidence="1" type="ORF">ACFQS8_09805</name>
</gene>
<name>A0ABW2ILM1_9PROT</name>
<comment type="caution">
    <text evidence="1">The sequence shown here is derived from an EMBL/GenBank/DDBJ whole genome shotgun (WGS) entry which is preliminary data.</text>
</comment>
<accession>A0ABW2ILM1</accession>
<protein>
    <recommendedName>
        <fullName evidence="3">Flagellar basal-body/hook protein C-terminal domain-containing protein</fullName>
    </recommendedName>
</protein>
<reference evidence="2" key="1">
    <citation type="journal article" date="2019" name="Int. J. Syst. Evol. Microbiol.">
        <title>The Global Catalogue of Microorganisms (GCM) 10K type strain sequencing project: providing services to taxonomists for standard genome sequencing and annotation.</title>
        <authorList>
            <consortium name="The Broad Institute Genomics Platform"/>
            <consortium name="The Broad Institute Genome Sequencing Center for Infectious Disease"/>
            <person name="Wu L."/>
            <person name="Ma J."/>
        </authorList>
    </citation>
    <scope>NUCLEOTIDE SEQUENCE [LARGE SCALE GENOMIC DNA]</scope>
    <source>
        <strain evidence="2">CCUG 51308</strain>
    </source>
</reference>
<evidence type="ECO:0000313" key="2">
    <source>
        <dbReference type="Proteomes" id="UP001596492"/>
    </source>
</evidence>
<sequence>MSAISSSISGVLHANAMFNRAATQTVQAANTQGSDLVGAIAEQKMAEHALKANTAVLRTADDMQKRLLDILV</sequence>
<proteinExistence type="predicted"/>
<evidence type="ECO:0000313" key="1">
    <source>
        <dbReference type="EMBL" id="MFC7291909.1"/>
    </source>
</evidence>
<evidence type="ECO:0008006" key="3">
    <source>
        <dbReference type="Google" id="ProtNLM"/>
    </source>
</evidence>
<organism evidence="1 2">
    <name type="scientific">Hirschia litorea</name>
    <dbReference type="NCBI Taxonomy" id="1199156"/>
    <lineage>
        <taxon>Bacteria</taxon>
        <taxon>Pseudomonadati</taxon>
        <taxon>Pseudomonadota</taxon>
        <taxon>Alphaproteobacteria</taxon>
        <taxon>Hyphomonadales</taxon>
        <taxon>Hyphomonadaceae</taxon>
        <taxon>Hirschia</taxon>
    </lineage>
</organism>
<keyword evidence="2" id="KW-1185">Reference proteome</keyword>
<dbReference type="RefSeq" id="WP_382167147.1">
    <property type="nucleotide sequence ID" value="NZ_JBHTBR010000005.1"/>
</dbReference>